<evidence type="ECO:0000256" key="1">
    <source>
        <dbReference type="SAM" id="Phobius"/>
    </source>
</evidence>
<evidence type="ECO:0000313" key="3">
    <source>
        <dbReference type="Proteomes" id="UP001589906"/>
    </source>
</evidence>
<sequence>MTTDPVSLAVGAAWTATAVGLALWVWSWFGEKCPVQRIRYRDCGVVLVFAAVMIRVFFPARALTAFDWLVLALGPIFIGAAIWRLGRTAGGAER</sequence>
<evidence type="ECO:0000313" key="2">
    <source>
        <dbReference type="EMBL" id="MFC0632874.1"/>
    </source>
</evidence>
<accession>A0ABV6QZU1</accession>
<proteinExistence type="predicted"/>
<dbReference type="RefSeq" id="WP_376834210.1">
    <property type="nucleotide sequence ID" value="NZ_JBHLSW010000003.1"/>
</dbReference>
<feature type="transmembrane region" description="Helical" evidence="1">
    <location>
        <begin position="6"/>
        <end position="26"/>
    </location>
</feature>
<comment type="caution">
    <text evidence="2">The sequence shown here is derived from an EMBL/GenBank/DDBJ whole genome shotgun (WGS) entry which is preliminary data.</text>
</comment>
<reference evidence="2 3" key="1">
    <citation type="submission" date="2024-09" db="EMBL/GenBank/DDBJ databases">
        <authorList>
            <person name="Sun Q."/>
            <person name="Mori K."/>
        </authorList>
    </citation>
    <scope>NUCLEOTIDE SEQUENCE [LARGE SCALE GENOMIC DNA]</scope>
    <source>
        <strain evidence="2 3">NCAIM B.02621</strain>
    </source>
</reference>
<dbReference type="EMBL" id="JBHLSW010000003">
    <property type="protein sequence ID" value="MFC0632874.1"/>
    <property type="molecule type" value="Genomic_DNA"/>
</dbReference>
<keyword evidence="1" id="KW-1133">Transmembrane helix</keyword>
<name>A0ABV6QZU1_9CAUL</name>
<organism evidence="2 3">
    <name type="scientific">Brevundimonas balnearis</name>
    <dbReference type="NCBI Taxonomy" id="1572858"/>
    <lineage>
        <taxon>Bacteria</taxon>
        <taxon>Pseudomonadati</taxon>
        <taxon>Pseudomonadota</taxon>
        <taxon>Alphaproteobacteria</taxon>
        <taxon>Caulobacterales</taxon>
        <taxon>Caulobacteraceae</taxon>
        <taxon>Brevundimonas</taxon>
    </lineage>
</organism>
<dbReference type="Proteomes" id="UP001589906">
    <property type="component" value="Unassembled WGS sequence"/>
</dbReference>
<keyword evidence="1" id="KW-0812">Transmembrane</keyword>
<keyword evidence="3" id="KW-1185">Reference proteome</keyword>
<feature type="transmembrane region" description="Helical" evidence="1">
    <location>
        <begin position="38"/>
        <end position="58"/>
    </location>
</feature>
<feature type="transmembrane region" description="Helical" evidence="1">
    <location>
        <begin position="64"/>
        <end position="85"/>
    </location>
</feature>
<keyword evidence="1" id="KW-0472">Membrane</keyword>
<gene>
    <name evidence="2" type="ORF">ACFFGE_03160</name>
</gene>
<protein>
    <submittedName>
        <fullName evidence="2">Uncharacterized protein</fullName>
    </submittedName>
</protein>